<dbReference type="GO" id="GO:1990904">
    <property type="term" value="C:ribonucleoprotein complex"/>
    <property type="evidence" value="ECO:0007669"/>
    <property type="project" value="UniProtKB-KW"/>
</dbReference>
<dbReference type="EMBL" id="MGJI01000029">
    <property type="protein sequence ID" value="OGN03903.1"/>
    <property type="molecule type" value="Genomic_DNA"/>
</dbReference>
<dbReference type="GO" id="GO:0006412">
    <property type="term" value="P:translation"/>
    <property type="evidence" value="ECO:0007669"/>
    <property type="project" value="UniProtKB-UniRule"/>
</dbReference>
<dbReference type="Pfam" id="PF01250">
    <property type="entry name" value="Ribosomal_S6"/>
    <property type="match status" value="1"/>
</dbReference>
<evidence type="ECO:0000256" key="2">
    <source>
        <dbReference type="ARBA" id="ARBA00035294"/>
    </source>
</evidence>
<dbReference type="Gene3D" id="3.30.70.60">
    <property type="match status" value="1"/>
</dbReference>
<keyword evidence="3" id="KW-0699">rRNA-binding</keyword>
<dbReference type="GO" id="GO:0070181">
    <property type="term" value="F:small ribosomal subunit rRNA binding"/>
    <property type="evidence" value="ECO:0007669"/>
    <property type="project" value="TreeGrafter"/>
</dbReference>
<comment type="caution">
    <text evidence="5">The sequence shown here is derived from an EMBL/GenBank/DDBJ whole genome shotgun (WGS) entry which is preliminary data.</text>
</comment>
<dbReference type="STRING" id="1802668.A2831_03260"/>
<evidence type="ECO:0000256" key="4">
    <source>
        <dbReference type="SAM" id="MobiDB-lite"/>
    </source>
</evidence>
<protein>
    <recommendedName>
        <fullName evidence="2 3">Small ribosomal subunit protein bS6</fullName>
    </recommendedName>
</protein>
<dbReference type="InterPro" id="IPR035980">
    <property type="entry name" value="Ribosomal_bS6_sf"/>
</dbReference>
<evidence type="ECO:0000313" key="5">
    <source>
        <dbReference type="EMBL" id="OGN03903.1"/>
    </source>
</evidence>
<comment type="function">
    <text evidence="3">Binds together with bS18 to 16S ribosomal RNA.</text>
</comment>
<gene>
    <name evidence="3" type="primary">rpsF</name>
    <name evidence="5" type="ORF">A2831_03260</name>
</gene>
<sequence length="155" mass="17528">MENVATTKAYELAYHIIPDLEGADVNARAQELNDLIAQNGGSVSVSKEPRKIHLSYPIKNKNYAYFGLMDFSALPETIEKINAQMKLQNSILRYLLLSKPDKKELRVLGQHRTRPRIAKTHELTAAETTKKPAKEKTKEEAAQLEQELEKVIEGL</sequence>
<reference evidence="5 6" key="1">
    <citation type="journal article" date="2016" name="Nat. Commun.">
        <title>Thousands of microbial genomes shed light on interconnected biogeochemical processes in an aquifer system.</title>
        <authorList>
            <person name="Anantharaman K."/>
            <person name="Brown C.T."/>
            <person name="Hug L.A."/>
            <person name="Sharon I."/>
            <person name="Castelle C.J."/>
            <person name="Probst A.J."/>
            <person name="Thomas B.C."/>
            <person name="Singh A."/>
            <person name="Wilkins M.J."/>
            <person name="Karaoz U."/>
            <person name="Brodie E.L."/>
            <person name="Williams K.H."/>
            <person name="Hubbard S.S."/>
            <person name="Banfield J.F."/>
        </authorList>
    </citation>
    <scope>NUCLEOTIDE SEQUENCE [LARGE SCALE GENOMIC DNA]</scope>
</reference>
<feature type="region of interest" description="Disordered" evidence="4">
    <location>
        <begin position="117"/>
        <end position="143"/>
    </location>
</feature>
<evidence type="ECO:0000256" key="1">
    <source>
        <dbReference type="ARBA" id="ARBA00009512"/>
    </source>
</evidence>
<name>A0A1F8EST4_9BACT</name>
<dbReference type="GO" id="GO:0005737">
    <property type="term" value="C:cytoplasm"/>
    <property type="evidence" value="ECO:0007669"/>
    <property type="project" value="UniProtKB-ARBA"/>
</dbReference>
<dbReference type="AlphaFoldDB" id="A0A1F8EST4"/>
<proteinExistence type="inferred from homology"/>
<dbReference type="InterPro" id="IPR014717">
    <property type="entry name" value="Transl_elong_EF1B/ribsomal_bS6"/>
</dbReference>
<feature type="compositionally biased region" description="Basic and acidic residues" evidence="4">
    <location>
        <begin position="119"/>
        <end position="143"/>
    </location>
</feature>
<organism evidence="5 6">
    <name type="scientific">Candidatus Yanofskybacteria bacterium RIFCSPHIGHO2_01_FULL_44_17</name>
    <dbReference type="NCBI Taxonomy" id="1802668"/>
    <lineage>
        <taxon>Bacteria</taxon>
        <taxon>Candidatus Yanofskyibacteriota</taxon>
    </lineage>
</organism>
<dbReference type="GO" id="GO:0003735">
    <property type="term" value="F:structural constituent of ribosome"/>
    <property type="evidence" value="ECO:0007669"/>
    <property type="project" value="InterPro"/>
</dbReference>
<keyword evidence="3" id="KW-0694">RNA-binding</keyword>
<evidence type="ECO:0000313" key="6">
    <source>
        <dbReference type="Proteomes" id="UP000177507"/>
    </source>
</evidence>
<dbReference type="PANTHER" id="PTHR21011:SF1">
    <property type="entry name" value="SMALL RIBOSOMAL SUBUNIT PROTEIN BS6M"/>
    <property type="match status" value="1"/>
</dbReference>
<dbReference type="InterPro" id="IPR000529">
    <property type="entry name" value="Ribosomal_bS6"/>
</dbReference>
<dbReference type="GO" id="GO:0005840">
    <property type="term" value="C:ribosome"/>
    <property type="evidence" value="ECO:0007669"/>
    <property type="project" value="UniProtKB-KW"/>
</dbReference>
<dbReference type="HAMAP" id="MF_00360">
    <property type="entry name" value="Ribosomal_bS6"/>
    <property type="match status" value="1"/>
</dbReference>
<keyword evidence="3" id="KW-0687">Ribonucleoprotein</keyword>
<dbReference type="CDD" id="cd00473">
    <property type="entry name" value="bS6"/>
    <property type="match status" value="1"/>
</dbReference>
<keyword evidence="3" id="KW-0689">Ribosomal protein</keyword>
<evidence type="ECO:0000256" key="3">
    <source>
        <dbReference type="HAMAP-Rule" id="MF_00360"/>
    </source>
</evidence>
<comment type="similarity">
    <text evidence="1 3">Belongs to the bacterial ribosomal protein bS6 family.</text>
</comment>
<accession>A0A1F8EST4</accession>
<dbReference type="Proteomes" id="UP000177507">
    <property type="component" value="Unassembled WGS sequence"/>
</dbReference>
<dbReference type="SUPFAM" id="SSF54995">
    <property type="entry name" value="Ribosomal protein S6"/>
    <property type="match status" value="1"/>
</dbReference>
<dbReference type="InterPro" id="IPR020814">
    <property type="entry name" value="Ribosomal_S6_plastid/chlpt"/>
</dbReference>
<dbReference type="PANTHER" id="PTHR21011">
    <property type="entry name" value="MITOCHONDRIAL 28S RIBOSOMAL PROTEIN S6"/>
    <property type="match status" value="1"/>
</dbReference>